<proteinExistence type="predicted"/>
<keyword evidence="2" id="KW-1185">Reference proteome</keyword>
<dbReference type="EMBL" id="CP077062">
    <property type="protein sequence ID" value="QWZ07404.1"/>
    <property type="molecule type" value="Genomic_DNA"/>
</dbReference>
<dbReference type="AlphaFoldDB" id="A0A975SY53"/>
<dbReference type="InterPro" id="IPR003448">
    <property type="entry name" value="Mopterin_biosynth_MoaE"/>
</dbReference>
<dbReference type="KEGG" id="nps:KRR39_18390"/>
<evidence type="ECO:0000313" key="2">
    <source>
        <dbReference type="Proteomes" id="UP000683575"/>
    </source>
</evidence>
<accession>A0A975SY53</accession>
<sequence length="146" mass="15360">MTAPGIRVPVAASVSSEAIVPVRALRFVERAAAGAGVLFVGVVRDHDHGRSVTALEYLAHPSAAGVLTATVQRVLLGHPGVLAVQAQHRTGPLRIGEPAFVVAVSGAHRGDAFAACEDIVEQAKARVPIWKRQVFTDGTEEWVNCP</sequence>
<dbReference type="GO" id="GO:0006777">
    <property type="term" value="P:Mo-molybdopterin cofactor biosynthetic process"/>
    <property type="evidence" value="ECO:0007669"/>
    <property type="project" value="InterPro"/>
</dbReference>
<dbReference type="RefSeq" id="WP_216938915.1">
    <property type="nucleotide sequence ID" value="NZ_CP077062.1"/>
</dbReference>
<name>A0A975SY53_9ACTN</name>
<reference evidence="1" key="1">
    <citation type="submission" date="2021-06" db="EMBL/GenBank/DDBJ databases">
        <title>Complete genome sequence of Nocardioides sp. G188.</title>
        <authorList>
            <person name="Im W.-T."/>
        </authorList>
    </citation>
    <scope>NUCLEOTIDE SEQUENCE</scope>
    <source>
        <strain evidence="1">G188</strain>
    </source>
</reference>
<dbReference type="Pfam" id="PF02391">
    <property type="entry name" value="MoaE"/>
    <property type="match status" value="1"/>
</dbReference>
<evidence type="ECO:0000313" key="1">
    <source>
        <dbReference type="EMBL" id="QWZ07404.1"/>
    </source>
</evidence>
<organism evidence="1 2">
    <name type="scientific">Nocardioides panacis</name>
    <dbReference type="NCBI Taxonomy" id="2849501"/>
    <lineage>
        <taxon>Bacteria</taxon>
        <taxon>Bacillati</taxon>
        <taxon>Actinomycetota</taxon>
        <taxon>Actinomycetes</taxon>
        <taxon>Propionibacteriales</taxon>
        <taxon>Nocardioidaceae</taxon>
        <taxon>Nocardioides</taxon>
    </lineage>
</organism>
<protein>
    <submittedName>
        <fullName evidence="1">Molybdenum cofactor biosynthesis protein MoaE</fullName>
    </submittedName>
</protein>
<gene>
    <name evidence="1" type="ORF">KRR39_18390</name>
</gene>
<dbReference type="CDD" id="cd00756">
    <property type="entry name" value="MoaE"/>
    <property type="match status" value="1"/>
</dbReference>
<dbReference type="PANTHER" id="PTHR23404">
    <property type="entry name" value="MOLYBDOPTERIN SYNTHASE RELATED"/>
    <property type="match status" value="1"/>
</dbReference>
<dbReference type="Proteomes" id="UP000683575">
    <property type="component" value="Chromosome"/>
</dbReference>